<protein>
    <recommendedName>
        <fullName evidence="3">Helix-turn-helix domain-containing protein</fullName>
    </recommendedName>
</protein>
<organism evidence="1 2">
    <name type="scientific">Prevotella pectinovora</name>
    <dbReference type="NCBI Taxonomy" id="1602169"/>
    <lineage>
        <taxon>Bacteria</taxon>
        <taxon>Pseudomonadati</taxon>
        <taxon>Bacteroidota</taxon>
        <taxon>Bacteroidia</taxon>
        <taxon>Bacteroidales</taxon>
        <taxon>Prevotellaceae</taxon>
        <taxon>Prevotella</taxon>
    </lineage>
</organism>
<dbReference type="Proteomes" id="UP000032046">
    <property type="component" value="Unassembled WGS sequence"/>
</dbReference>
<dbReference type="AlphaFoldDB" id="A0A0D0ISL8"/>
<accession>A0A0D0ISL8</accession>
<keyword evidence="2" id="KW-1185">Reference proteome</keyword>
<dbReference type="EMBL" id="JXQK01000093">
    <property type="protein sequence ID" value="KIP59607.1"/>
    <property type="molecule type" value="Genomic_DNA"/>
</dbReference>
<gene>
    <name evidence="1" type="ORF">ST44_13195</name>
</gene>
<sequence>MDDKSILEFTDKSVTFDQFVDFLATKVAIRIHQIEKGELEVSQAQAYKLFGRADVERWIRNGKLQPVRISPGKKRFSLVDLQKLASVQQNYLL</sequence>
<evidence type="ECO:0000313" key="2">
    <source>
        <dbReference type="Proteomes" id="UP000032046"/>
    </source>
</evidence>
<name>A0A0D0ISL8_9BACT</name>
<proteinExistence type="predicted"/>
<evidence type="ECO:0000313" key="1">
    <source>
        <dbReference type="EMBL" id="KIP59607.1"/>
    </source>
</evidence>
<comment type="caution">
    <text evidence="1">The sequence shown here is derived from an EMBL/GenBank/DDBJ whole genome shotgun (WGS) entry which is preliminary data.</text>
</comment>
<reference evidence="1 2" key="1">
    <citation type="submission" date="2015-01" db="EMBL/GenBank/DDBJ databases">
        <title>Comparative genomics of non-oral Prevotella species.</title>
        <authorList>
            <person name="Accetto T."/>
            <person name="Nograsek B."/>
            <person name="Avgustin G."/>
        </authorList>
    </citation>
    <scope>NUCLEOTIDE SEQUENCE [LARGE SCALE GENOMIC DNA]</scope>
    <source>
        <strain evidence="1 2">P5-119</strain>
    </source>
</reference>
<dbReference type="RefSeq" id="WP_042520328.1">
    <property type="nucleotide sequence ID" value="NZ_JXQK01000093.1"/>
</dbReference>
<evidence type="ECO:0008006" key="3">
    <source>
        <dbReference type="Google" id="ProtNLM"/>
    </source>
</evidence>